<organism evidence="15 16">
    <name type="scientific">Trichinella spiralis</name>
    <name type="common">Trichina worm</name>
    <dbReference type="NCBI Taxonomy" id="6334"/>
    <lineage>
        <taxon>Eukaryota</taxon>
        <taxon>Metazoa</taxon>
        <taxon>Ecdysozoa</taxon>
        <taxon>Nematoda</taxon>
        <taxon>Enoplea</taxon>
        <taxon>Dorylaimia</taxon>
        <taxon>Trichinellida</taxon>
        <taxon>Trichinellidae</taxon>
        <taxon>Trichinella</taxon>
    </lineage>
</organism>
<dbReference type="InterPro" id="IPR019734">
    <property type="entry name" value="TPR_rpt"/>
</dbReference>
<dbReference type="InterPro" id="IPR003609">
    <property type="entry name" value="Pan_app"/>
</dbReference>
<dbReference type="OrthoDB" id="418911at2759"/>
<keyword evidence="6" id="KW-0156">Chromatin regulator</keyword>
<evidence type="ECO:0000256" key="6">
    <source>
        <dbReference type="ARBA" id="ARBA00022853"/>
    </source>
</evidence>
<dbReference type="Gene3D" id="2.10.110.20">
    <property type="match status" value="1"/>
</dbReference>
<dbReference type="FunFam" id="1.20.58.1370:FF:000001">
    <property type="entry name" value="lysine-specific demethylase 6A isoform X2"/>
    <property type="match status" value="1"/>
</dbReference>
<feature type="non-terminal residue" evidence="15">
    <location>
        <position position="1"/>
    </location>
</feature>
<dbReference type="Pfam" id="PF21322">
    <property type="entry name" value="KDM6_C-hel"/>
    <property type="match status" value="1"/>
</dbReference>
<dbReference type="PROSITE" id="PS50005">
    <property type="entry name" value="TPR"/>
    <property type="match status" value="2"/>
</dbReference>
<evidence type="ECO:0000256" key="3">
    <source>
        <dbReference type="ARBA" id="ARBA00022553"/>
    </source>
</evidence>
<evidence type="ECO:0000256" key="10">
    <source>
        <dbReference type="ARBA" id="ARBA00023242"/>
    </source>
</evidence>
<dbReference type="SMART" id="SM00558">
    <property type="entry name" value="JmjC"/>
    <property type="match status" value="1"/>
</dbReference>
<keyword evidence="5" id="KW-0862">Zinc</keyword>
<comment type="similarity">
    <text evidence="11">Belongs to the UTX family.</text>
</comment>
<dbReference type="eggNOG" id="KOG1246">
    <property type="taxonomic scope" value="Eukaryota"/>
</dbReference>
<sequence>LIRTNLLISHCGPACASADLGISIQYGQHKPFMCIICSALLLKIRIICEMDDSNCCQTVFTHEEARRLETMDSTEFGCLNLVHPEKIFERRLALKFYEQRLEEIQRSTDAAVETDNRFLCEVLLKLGHLNLLIHDFVKALSAYQRFYECKAEYWKDAPFLYGLGLVYFHFNIHKSATEVFQRLLYLFPNFCKAAEVNIRLGLAFKALHSFDLAIKNLRLAFVDPNPTIFSKAEIRFHIAHCIELKGDLKKAHSEYQSLLQSSQVVSPVLRASLLRQLGWLFFREESFGDKAHRISVAINCLQQSLKADPTSGRSHYYLGRCFSAAGRAHEAFLSYRHSIDKNESNADIWCSIGVLYQQQQQPFDALQAFVCAIQLDDSLSPAWIDLGLLYEQYFQLNDALKCYKNALKLKSKINQALFDRIEFLETQLKGRTKVSVDGENSKSAPLLPNIEDVSRLPIPAQLLDRQNGYQRQRIDMYLKGSLIGIGLNESEDGALPSLNSQQIQMMHILSQNQALLNPHQMLTLRQLQETHALTQHFQQQREQQRDEEDNVSRSQETVNVDPITSTEIGMRTSPLSDLPQVTQEDLQAFLGFTDQEDLTNSCLEPDNRNKARIDKNDPIIPTNVLFSTPVTIQDSVNSDRPAFLAEPPPSCLSLTAPLNVPCSISSNEIFQICKQRNLGRCKSVYEENVLPPQPPTCNRNLPKDKLLLTTPCTVVDTKKDASSLELQRFCYQQPIVVIRGLTSALKMDLSLFSTKTIVAEAANQQVELRTQYLQASDVNVDSQGNVTWQCGSQPSYTTVGKYAAYQLQSFQNALKDDKEKMKREGDVECNSSKRKKDVALKKVVKFGTNVDLSDERKWHLQLKELNKLPSFCRVYSSCNLLSHLGHVVLGMNTVQLYMKVPGARTPGHQENNNFAGVNINIGPGECEWFAVPYEYWDAVKTICENNKCDFLRGSWWPSLEDLYENNIPLYRFTQKAGDVVWIGEGTVHWVHSTGWCNNIAWNVGPLTASQYQLAIERYEFNKLNSYKSLVPLIHLSWQLARNIRFSDKTLFEMVRKTLIQSIAYCQMVLDYVCERLRKELKHHPRIEGENSHYCCVCEVEVFNILFVLPHEDKYIVYCLNCALKHEMDLKSFYVLNQYNMDELAAVLDQFTLVGILFCLFNNLLSPYLEENWNDMLKFQISDFCLNQKPHPNCSCSFSVTWPQYSPFSKAVPSGKVILDEIDPTSRCLLAAWSTQAKRYTDDTFVLLHLKLMSLGRGSANSGYYHCAAILLFFTALFFAANAQKSVSIKSLKSGVLPDGVKVNRLRVGGIGEVVNRCFLRCRNCVVTNVVAVERQLFLSEAACLHRCLQAKYASGERCTAVLYMRYFSVCDLYTPTGLTPSTAKRVRFIGYNYYELDPDCGVNDQMPLLRLSQKLFQDASVLPSIDGRCPNTTRVIFERFDATQSKASHYISQSCSSEEECLTHCQNFRAIDDSLIFCYSADFVPEAKLCRLNLGPGIDVVRHSQNHVMHRNSSVIHFRSICIQDRAASYCREGAAIDRASNKILVLDPHLRQVPEQASSFENCLERCLISKEIADFTCLSAMYIPLDLEFNCILNEGSHFTHPEHFYDSSTLPSEYASFDDCLASTWGNRLGYNHANMEVGNRLSRSTFNCMRDDENDDGLDEDKLNGYMVDVFLKHYKKKKR</sequence>
<keyword evidence="16" id="KW-1185">Reference proteome</keyword>
<dbReference type="InterPro" id="IPR051630">
    <property type="entry name" value="Corepressor-Demethylase"/>
</dbReference>
<dbReference type="EMBL" id="JYDH01000236">
    <property type="protein sequence ID" value="KRY27766.1"/>
    <property type="molecule type" value="Genomic_DNA"/>
</dbReference>
<dbReference type="GO" id="GO:0000978">
    <property type="term" value="F:RNA polymerase II cis-regulatory region sequence-specific DNA binding"/>
    <property type="evidence" value="ECO:0007669"/>
    <property type="project" value="TreeGrafter"/>
</dbReference>
<evidence type="ECO:0000256" key="13">
    <source>
        <dbReference type="SAM" id="MobiDB-lite"/>
    </source>
</evidence>
<dbReference type="Pfam" id="PF13432">
    <property type="entry name" value="TPR_16"/>
    <property type="match status" value="1"/>
</dbReference>
<dbReference type="SUPFAM" id="SSF48452">
    <property type="entry name" value="TPR-like"/>
    <property type="match status" value="2"/>
</dbReference>
<evidence type="ECO:0000256" key="7">
    <source>
        <dbReference type="ARBA" id="ARBA00022964"/>
    </source>
</evidence>
<keyword evidence="8" id="KW-0560">Oxidoreductase</keyword>
<dbReference type="GO" id="GO:0031490">
    <property type="term" value="F:chromatin DNA binding"/>
    <property type="evidence" value="ECO:0007669"/>
    <property type="project" value="TreeGrafter"/>
</dbReference>
<dbReference type="GO" id="GO:0010468">
    <property type="term" value="P:regulation of gene expression"/>
    <property type="evidence" value="ECO:0007669"/>
    <property type="project" value="TreeGrafter"/>
</dbReference>
<dbReference type="SUPFAM" id="SSF51197">
    <property type="entry name" value="Clavaminate synthase-like"/>
    <property type="match status" value="1"/>
</dbReference>
<keyword evidence="3" id="KW-0597">Phosphoprotein</keyword>
<proteinExistence type="inferred from homology"/>
<evidence type="ECO:0000256" key="12">
    <source>
        <dbReference type="PROSITE-ProRule" id="PRU00339"/>
    </source>
</evidence>
<dbReference type="SUPFAM" id="SSF57414">
    <property type="entry name" value="Hairpin loop containing domain-like"/>
    <property type="match status" value="1"/>
</dbReference>
<gene>
    <name evidence="15" type="primary">KDM6A</name>
    <name evidence="15" type="ORF">T01_11476</name>
</gene>
<dbReference type="Gene3D" id="1.25.40.10">
    <property type="entry name" value="Tetratricopeptide repeat domain"/>
    <property type="match status" value="2"/>
</dbReference>
<dbReference type="eggNOG" id="KOG1124">
    <property type="taxonomic scope" value="Eukaryota"/>
</dbReference>
<dbReference type="Gene3D" id="1.20.58.1370">
    <property type="match status" value="1"/>
</dbReference>
<dbReference type="InParanoid" id="A0A0V1ASM0"/>
<dbReference type="Proteomes" id="UP000054776">
    <property type="component" value="Unassembled WGS sequence"/>
</dbReference>
<keyword evidence="10" id="KW-0539">Nucleus</keyword>
<dbReference type="GO" id="GO:0008168">
    <property type="term" value="F:methyltransferase activity"/>
    <property type="evidence" value="ECO:0007669"/>
    <property type="project" value="UniProtKB-KW"/>
</dbReference>
<feature type="compositionally biased region" description="Polar residues" evidence="13">
    <location>
        <begin position="552"/>
        <end position="577"/>
    </location>
</feature>
<dbReference type="GO" id="GO:0071558">
    <property type="term" value="F:histone H3K27me2/H3K27me3 demethylase activity"/>
    <property type="evidence" value="ECO:0007669"/>
    <property type="project" value="TreeGrafter"/>
</dbReference>
<dbReference type="SMART" id="SM00028">
    <property type="entry name" value="TPR"/>
    <property type="match status" value="7"/>
</dbReference>
<dbReference type="PANTHER" id="PTHR14017:SF1">
    <property type="entry name" value="LD02225P"/>
    <property type="match status" value="1"/>
</dbReference>
<keyword evidence="9" id="KW-0408">Iron</keyword>
<keyword evidence="4" id="KW-0479">Metal-binding</keyword>
<protein>
    <submittedName>
        <fullName evidence="15">Lysine-specific demethylase 6A</fullName>
    </submittedName>
</protein>
<evidence type="ECO:0000259" key="14">
    <source>
        <dbReference type="PROSITE" id="PS51184"/>
    </source>
</evidence>
<feature type="region of interest" description="Disordered" evidence="13">
    <location>
        <begin position="534"/>
        <end position="577"/>
    </location>
</feature>
<dbReference type="InterPro" id="IPR011990">
    <property type="entry name" value="TPR-like_helical_dom_sf"/>
</dbReference>
<evidence type="ECO:0000313" key="16">
    <source>
        <dbReference type="Proteomes" id="UP000054776"/>
    </source>
</evidence>
<evidence type="ECO:0000256" key="5">
    <source>
        <dbReference type="ARBA" id="ARBA00022833"/>
    </source>
</evidence>
<dbReference type="Pfam" id="PF02373">
    <property type="entry name" value="JmjC"/>
    <property type="match status" value="1"/>
</dbReference>
<comment type="subcellular location">
    <subcellularLocation>
        <location evidence="2">Nucleus</location>
    </subcellularLocation>
</comment>
<evidence type="ECO:0000256" key="4">
    <source>
        <dbReference type="ARBA" id="ARBA00022723"/>
    </source>
</evidence>
<feature type="domain" description="JmjC" evidence="14">
    <location>
        <begin position="857"/>
        <end position="1020"/>
    </location>
</feature>
<name>A0A0V1ASM0_TRISP</name>
<feature type="repeat" description="TPR" evidence="12">
    <location>
        <begin position="157"/>
        <end position="190"/>
    </location>
</feature>
<dbReference type="InterPro" id="IPR046941">
    <property type="entry name" value="KDM6_GATAL_sf"/>
</dbReference>
<reference evidence="15 16" key="1">
    <citation type="submission" date="2015-01" db="EMBL/GenBank/DDBJ databases">
        <title>Evolution of Trichinella species and genotypes.</title>
        <authorList>
            <person name="Korhonen P.K."/>
            <person name="Edoardo P."/>
            <person name="Giuseppe L.R."/>
            <person name="Gasser R.B."/>
        </authorList>
    </citation>
    <scope>NUCLEOTIDE SEQUENCE [LARGE SCALE GENOMIC DNA]</scope>
    <source>
        <strain evidence="15">ISS3</strain>
    </source>
</reference>
<evidence type="ECO:0000313" key="15">
    <source>
        <dbReference type="EMBL" id="KRY27766.1"/>
    </source>
</evidence>
<dbReference type="GO" id="GO:0032259">
    <property type="term" value="P:methylation"/>
    <property type="evidence" value="ECO:0007669"/>
    <property type="project" value="UniProtKB-KW"/>
</dbReference>
<dbReference type="SMART" id="SM00473">
    <property type="entry name" value="PAN_AP"/>
    <property type="match status" value="3"/>
</dbReference>
<dbReference type="GO" id="GO:0044666">
    <property type="term" value="C:MLL3/4 complex"/>
    <property type="evidence" value="ECO:0007669"/>
    <property type="project" value="TreeGrafter"/>
</dbReference>
<dbReference type="PROSITE" id="PS51184">
    <property type="entry name" value="JMJC"/>
    <property type="match status" value="1"/>
</dbReference>
<dbReference type="InterPro" id="IPR048562">
    <property type="entry name" value="KDM6A_B-like_C-hel"/>
</dbReference>
<keyword evidence="15" id="KW-0808">Transferase</keyword>
<dbReference type="STRING" id="6334.A0A0V1ASM0"/>
<dbReference type="GO" id="GO:0046872">
    <property type="term" value="F:metal ion binding"/>
    <property type="evidence" value="ECO:0007669"/>
    <property type="project" value="UniProtKB-KW"/>
</dbReference>
<keyword evidence="12" id="KW-0802">TPR repeat</keyword>
<dbReference type="FunCoup" id="A0A0V1ASM0">
    <property type="interactions" value="1400"/>
</dbReference>
<dbReference type="InterPro" id="IPR048560">
    <property type="entry name" value="KDM6A_B-like_GATAL"/>
</dbReference>
<comment type="caution">
    <text evidence="15">The sequence shown here is derived from an EMBL/GenBank/DDBJ whole genome shotgun (WGS) entry which is preliminary data.</text>
</comment>
<evidence type="ECO:0000256" key="9">
    <source>
        <dbReference type="ARBA" id="ARBA00023004"/>
    </source>
</evidence>
<dbReference type="Gene3D" id="2.60.120.650">
    <property type="entry name" value="Cupin"/>
    <property type="match status" value="1"/>
</dbReference>
<comment type="cofactor">
    <cofactor evidence="1">
        <name>Fe(2+)</name>
        <dbReference type="ChEBI" id="CHEBI:29033"/>
    </cofactor>
</comment>
<feature type="repeat" description="TPR" evidence="12">
    <location>
        <begin position="380"/>
        <end position="413"/>
    </location>
</feature>
<keyword evidence="7" id="KW-0223">Dioxygenase</keyword>
<dbReference type="PANTHER" id="PTHR14017">
    <property type="entry name" value="LYSINE-SPECIFIC DEMETHYLASE"/>
    <property type="match status" value="1"/>
</dbReference>
<evidence type="ECO:0000256" key="11">
    <source>
        <dbReference type="ARBA" id="ARBA00034483"/>
    </source>
</evidence>
<evidence type="ECO:0000256" key="2">
    <source>
        <dbReference type="ARBA" id="ARBA00004123"/>
    </source>
</evidence>
<evidence type="ECO:0000256" key="8">
    <source>
        <dbReference type="ARBA" id="ARBA00023002"/>
    </source>
</evidence>
<accession>A0A0V1ASM0</accession>
<dbReference type="InterPro" id="IPR003347">
    <property type="entry name" value="JmjC_dom"/>
</dbReference>
<dbReference type="Pfam" id="PF21326">
    <property type="entry name" value="KDM6_GATAL"/>
    <property type="match status" value="1"/>
</dbReference>
<keyword evidence="15" id="KW-0489">Methyltransferase</keyword>
<evidence type="ECO:0000256" key="1">
    <source>
        <dbReference type="ARBA" id="ARBA00001954"/>
    </source>
</evidence>